<dbReference type="Proteomes" id="UP001610444">
    <property type="component" value="Unassembled WGS sequence"/>
</dbReference>
<gene>
    <name evidence="3" type="ORF">BJX68DRAFT_224324</name>
</gene>
<proteinExistence type="predicted"/>
<dbReference type="GeneID" id="98153410"/>
<keyword evidence="1" id="KW-0175">Coiled coil</keyword>
<name>A0ABR4L9H8_9EURO</name>
<reference evidence="3 4" key="1">
    <citation type="submission" date="2024-07" db="EMBL/GenBank/DDBJ databases">
        <title>Section-level genome sequencing and comparative genomics of Aspergillus sections Usti and Cavernicolus.</title>
        <authorList>
            <consortium name="Lawrence Berkeley National Laboratory"/>
            <person name="Nybo J.L."/>
            <person name="Vesth T.C."/>
            <person name="Theobald S."/>
            <person name="Frisvad J.C."/>
            <person name="Larsen T.O."/>
            <person name="Kjaerboelling I."/>
            <person name="Rothschild-Mancinelli K."/>
            <person name="Lyhne E.K."/>
            <person name="Kogle M.E."/>
            <person name="Barry K."/>
            <person name="Clum A."/>
            <person name="Na H."/>
            <person name="Ledsgaard L."/>
            <person name="Lin J."/>
            <person name="Lipzen A."/>
            <person name="Kuo A."/>
            <person name="Riley R."/>
            <person name="Mondo S."/>
            <person name="LaButti K."/>
            <person name="Haridas S."/>
            <person name="Pangalinan J."/>
            <person name="Salamov A.A."/>
            <person name="Simmons B.A."/>
            <person name="Magnuson J.K."/>
            <person name="Chen J."/>
            <person name="Drula E."/>
            <person name="Henrissat B."/>
            <person name="Wiebenga A."/>
            <person name="Lubbers R.J."/>
            <person name="Gomes A.C."/>
            <person name="Macurrencykelacurrency M.R."/>
            <person name="Stajich J."/>
            <person name="Grigoriev I.V."/>
            <person name="Mortensen U.H."/>
            <person name="De vries R.P."/>
            <person name="Baker S.E."/>
            <person name="Andersen M.R."/>
        </authorList>
    </citation>
    <scope>NUCLEOTIDE SEQUENCE [LARGE SCALE GENOMIC DNA]</scope>
    <source>
        <strain evidence="3 4">CBS 756.74</strain>
    </source>
</reference>
<dbReference type="SUPFAM" id="SSF46966">
    <property type="entry name" value="Spectrin repeat"/>
    <property type="match status" value="1"/>
</dbReference>
<organism evidence="3 4">
    <name type="scientific">Aspergillus pseudodeflectus</name>
    <dbReference type="NCBI Taxonomy" id="176178"/>
    <lineage>
        <taxon>Eukaryota</taxon>
        <taxon>Fungi</taxon>
        <taxon>Dikarya</taxon>
        <taxon>Ascomycota</taxon>
        <taxon>Pezizomycotina</taxon>
        <taxon>Eurotiomycetes</taxon>
        <taxon>Eurotiomycetidae</taxon>
        <taxon>Eurotiales</taxon>
        <taxon>Aspergillaceae</taxon>
        <taxon>Aspergillus</taxon>
        <taxon>Aspergillus subgen. Nidulantes</taxon>
    </lineage>
</organism>
<dbReference type="EMBL" id="JBFXLR010000002">
    <property type="protein sequence ID" value="KAL2860127.1"/>
    <property type="molecule type" value="Genomic_DNA"/>
</dbReference>
<accession>A0ABR4L9H8</accession>
<evidence type="ECO:0000256" key="1">
    <source>
        <dbReference type="SAM" id="Coils"/>
    </source>
</evidence>
<dbReference type="RefSeq" id="XP_070904818.1">
    <property type="nucleotide sequence ID" value="XM_071038246.1"/>
</dbReference>
<evidence type="ECO:0000313" key="3">
    <source>
        <dbReference type="EMBL" id="KAL2860127.1"/>
    </source>
</evidence>
<feature type="coiled-coil region" evidence="1">
    <location>
        <begin position="56"/>
        <end position="90"/>
    </location>
</feature>
<keyword evidence="4" id="KW-1185">Reference proteome</keyword>
<feature type="region of interest" description="Disordered" evidence="2">
    <location>
        <begin position="97"/>
        <end position="126"/>
    </location>
</feature>
<evidence type="ECO:0000256" key="2">
    <source>
        <dbReference type="SAM" id="MobiDB-lite"/>
    </source>
</evidence>
<comment type="caution">
    <text evidence="3">The sequence shown here is derived from an EMBL/GenBank/DDBJ whole genome shotgun (WGS) entry which is preliminary data.</text>
</comment>
<evidence type="ECO:0000313" key="4">
    <source>
        <dbReference type="Proteomes" id="UP001610444"/>
    </source>
</evidence>
<protein>
    <submittedName>
        <fullName evidence="3">Uncharacterized protein</fullName>
    </submittedName>
</protein>
<sequence>MRPASELGSEIRRRLHIRKSRSKTRDQVAAQQSTYTTAPSVYSEADIELHAQITELELLQQRHHHMQTELDGYKQRVRELEELCRDLQVTYLMNSLDNNNESRGRLESPCSRCDRRRRQKSADSRQ</sequence>
<feature type="region of interest" description="Disordered" evidence="2">
    <location>
        <begin position="17"/>
        <end position="37"/>
    </location>
</feature>